<comment type="caution">
    <text evidence="1">The sequence shown here is derived from an EMBL/GenBank/DDBJ whole genome shotgun (WGS) entry which is preliminary data.</text>
</comment>
<organism evidence="1 2">
    <name type="scientific">Pichia inconspicua</name>
    <dbReference type="NCBI Taxonomy" id="52247"/>
    <lineage>
        <taxon>Eukaryota</taxon>
        <taxon>Fungi</taxon>
        <taxon>Dikarya</taxon>
        <taxon>Ascomycota</taxon>
        <taxon>Saccharomycotina</taxon>
        <taxon>Pichiomycetes</taxon>
        <taxon>Pichiales</taxon>
        <taxon>Pichiaceae</taxon>
        <taxon>Pichia</taxon>
    </lineage>
</organism>
<evidence type="ECO:0000313" key="1">
    <source>
        <dbReference type="EMBL" id="TID27213.1"/>
    </source>
</evidence>
<reference evidence="1 2" key="1">
    <citation type="journal article" date="2019" name="Front. Genet.">
        <title>Whole-Genome Sequencing of the Opportunistic Yeast Pathogen Candida inconspicua Uncovers Its Hybrid Origin.</title>
        <authorList>
            <person name="Mixao V."/>
            <person name="Hansen A.P."/>
            <person name="Saus E."/>
            <person name="Boekhout T."/>
            <person name="Lass-Florl C."/>
            <person name="Gabaldon T."/>
        </authorList>
    </citation>
    <scope>NUCLEOTIDE SEQUENCE [LARGE SCALE GENOMIC DNA]</scope>
    <source>
        <strain evidence="1 2">CBS 180</strain>
    </source>
</reference>
<accession>A0A4T0X0D5</accession>
<name>A0A4T0X0D5_9ASCO</name>
<dbReference type="EMBL" id="SELW01000430">
    <property type="protein sequence ID" value="TID27213.1"/>
    <property type="molecule type" value="Genomic_DNA"/>
</dbReference>
<feature type="non-terminal residue" evidence="1">
    <location>
        <position position="64"/>
    </location>
</feature>
<gene>
    <name evidence="1" type="ORF">CANINC_002743</name>
</gene>
<protein>
    <submittedName>
        <fullName evidence="1">Uncharacterized protein</fullName>
    </submittedName>
</protein>
<sequence length="64" mass="7226">MMETDVIDATIISDQRLSTLNTFENVPTSPSDLFEEKANKRLSQIQEVTEVYDTSKSTETIDAK</sequence>
<dbReference type="AlphaFoldDB" id="A0A4T0X0D5"/>
<proteinExistence type="predicted"/>
<keyword evidence="2" id="KW-1185">Reference proteome</keyword>
<dbReference type="Proteomes" id="UP000307173">
    <property type="component" value="Unassembled WGS sequence"/>
</dbReference>
<evidence type="ECO:0000313" key="2">
    <source>
        <dbReference type="Proteomes" id="UP000307173"/>
    </source>
</evidence>